<dbReference type="AlphaFoldDB" id="A0AA40F5D5"/>
<sequence length="319" mass="36203">MSDSEEDYMKMTFPPSPPSHTTKSTSTSNPPETSLQRRARLRREAEARSRPKSKSELLAEADRRREAAHATSLLNDPSTSAPSKSKGLAMMAKMGFTGGALGASSATTPTAATEPIRIDIKDGREGIGLESERKRKLREAAEVAGEQVKRARVGEDEYRERVRREREAARWERQVGAAQKVTEGMNEEEAKAGRTLKGVPVVYRGLVRKRVEAERERRMRYDLEQALMRSSKLPGYDDGEEDEDDRRALGKGKTTYVVAEDLDEEDEELEAFEALEPEERLRRVVEYLRREHRYCFWCKCAYPDEDMDGCPGLTEEDHD</sequence>
<dbReference type="SMART" id="SM01173">
    <property type="entry name" value="DUF4187"/>
    <property type="match status" value="1"/>
</dbReference>
<name>A0AA40F5D5_9PEZI</name>
<dbReference type="InterPro" id="IPR000467">
    <property type="entry name" value="G_patch_dom"/>
</dbReference>
<evidence type="ECO:0000259" key="2">
    <source>
        <dbReference type="PROSITE" id="PS50174"/>
    </source>
</evidence>
<feature type="region of interest" description="Disordered" evidence="1">
    <location>
        <begin position="230"/>
        <end position="252"/>
    </location>
</feature>
<evidence type="ECO:0000256" key="1">
    <source>
        <dbReference type="SAM" id="MobiDB-lite"/>
    </source>
</evidence>
<dbReference type="EMBL" id="JAUKUD010000002">
    <property type="protein sequence ID" value="KAK0751578.1"/>
    <property type="molecule type" value="Genomic_DNA"/>
</dbReference>
<dbReference type="Pfam" id="PF01585">
    <property type="entry name" value="G-patch"/>
    <property type="match status" value="1"/>
</dbReference>
<reference evidence="3" key="1">
    <citation type="submission" date="2023-06" db="EMBL/GenBank/DDBJ databases">
        <title>Genome-scale phylogeny and comparative genomics of the fungal order Sordariales.</title>
        <authorList>
            <consortium name="Lawrence Berkeley National Laboratory"/>
            <person name="Hensen N."/>
            <person name="Bonometti L."/>
            <person name="Westerberg I."/>
            <person name="Brannstrom I.O."/>
            <person name="Guillou S."/>
            <person name="Cros-Aarteil S."/>
            <person name="Calhoun S."/>
            <person name="Haridas S."/>
            <person name="Kuo A."/>
            <person name="Mondo S."/>
            <person name="Pangilinan J."/>
            <person name="Riley R."/>
            <person name="LaButti K."/>
            <person name="Andreopoulos B."/>
            <person name="Lipzen A."/>
            <person name="Chen C."/>
            <person name="Yanf M."/>
            <person name="Daum C."/>
            <person name="Ng V."/>
            <person name="Clum A."/>
            <person name="Steindorff A."/>
            <person name="Ohm R."/>
            <person name="Martin F."/>
            <person name="Silar P."/>
            <person name="Natvig D."/>
            <person name="Lalanne C."/>
            <person name="Gautier V."/>
            <person name="Ament-velasquez S.L."/>
            <person name="Kruys A."/>
            <person name="Hutchinson M.I."/>
            <person name="Powell A.J."/>
            <person name="Barry K."/>
            <person name="Miller A.N."/>
            <person name="Grigoriev I.V."/>
            <person name="Debuchy R."/>
            <person name="Gladieux P."/>
            <person name="Thoren M.H."/>
            <person name="Johannesson H."/>
        </authorList>
    </citation>
    <scope>NUCLEOTIDE SEQUENCE</scope>
    <source>
        <strain evidence="3">SMH3187-1</strain>
    </source>
</reference>
<comment type="caution">
    <text evidence="3">The sequence shown here is derived from an EMBL/GenBank/DDBJ whole genome shotgun (WGS) entry which is preliminary data.</text>
</comment>
<dbReference type="Pfam" id="PF13821">
    <property type="entry name" value="DUF4187"/>
    <property type="match status" value="1"/>
</dbReference>
<organism evidence="3 4">
    <name type="scientific">Schizothecium vesticola</name>
    <dbReference type="NCBI Taxonomy" id="314040"/>
    <lineage>
        <taxon>Eukaryota</taxon>
        <taxon>Fungi</taxon>
        <taxon>Dikarya</taxon>
        <taxon>Ascomycota</taxon>
        <taxon>Pezizomycotina</taxon>
        <taxon>Sordariomycetes</taxon>
        <taxon>Sordariomycetidae</taxon>
        <taxon>Sordariales</taxon>
        <taxon>Schizotheciaceae</taxon>
        <taxon>Schizothecium</taxon>
    </lineage>
</organism>
<dbReference type="GO" id="GO:0003676">
    <property type="term" value="F:nucleic acid binding"/>
    <property type="evidence" value="ECO:0007669"/>
    <property type="project" value="InterPro"/>
</dbReference>
<proteinExistence type="predicted"/>
<dbReference type="GO" id="GO:0000776">
    <property type="term" value="C:kinetochore"/>
    <property type="evidence" value="ECO:0007669"/>
    <property type="project" value="TreeGrafter"/>
</dbReference>
<feature type="compositionally biased region" description="Low complexity" evidence="1">
    <location>
        <begin position="19"/>
        <end position="36"/>
    </location>
</feature>
<feature type="region of interest" description="Disordered" evidence="1">
    <location>
        <begin position="156"/>
        <end position="191"/>
    </location>
</feature>
<evidence type="ECO:0000313" key="3">
    <source>
        <dbReference type="EMBL" id="KAK0751578.1"/>
    </source>
</evidence>
<gene>
    <name evidence="3" type="ORF">B0T18DRAFT_426200</name>
</gene>
<feature type="compositionally biased region" description="Basic and acidic residues" evidence="1">
    <location>
        <begin position="42"/>
        <end position="68"/>
    </location>
</feature>
<feature type="compositionally biased region" description="Basic and acidic residues" evidence="1">
    <location>
        <begin position="156"/>
        <end position="173"/>
    </location>
</feature>
<keyword evidence="4" id="KW-1185">Reference proteome</keyword>
<protein>
    <recommendedName>
        <fullName evidence="2">G-patch domain-containing protein</fullName>
    </recommendedName>
</protein>
<feature type="region of interest" description="Disordered" evidence="1">
    <location>
        <begin position="1"/>
        <end position="119"/>
    </location>
</feature>
<dbReference type="PANTHER" id="PTHR21032">
    <property type="entry name" value="G PATCH DOMAIN-CONTAINING PROTEIN 11"/>
    <property type="match status" value="1"/>
</dbReference>
<evidence type="ECO:0000313" key="4">
    <source>
        <dbReference type="Proteomes" id="UP001172155"/>
    </source>
</evidence>
<accession>A0AA40F5D5</accession>
<dbReference type="Proteomes" id="UP001172155">
    <property type="component" value="Unassembled WGS sequence"/>
</dbReference>
<dbReference type="InterPro" id="IPR039249">
    <property type="entry name" value="GPATCH11"/>
</dbReference>
<dbReference type="PROSITE" id="PS50174">
    <property type="entry name" value="G_PATCH"/>
    <property type="match status" value="1"/>
</dbReference>
<feature type="domain" description="G-patch" evidence="2">
    <location>
        <begin position="83"/>
        <end position="132"/>
    </location>
</feature>
<feature type="compositionally biased region" description="Low complexity" evidence="1">
    <location>
        <begin position="102"/>
        <end position="113"/>
    </location>
</feature>
<feature type="compositionally biased region" description="Polar residues" evidence="1">
    <location>
        <begin position="72"/>
        <end position="83"/>
    </location>
</feature>
<dbReference type="InterPro" id="IPR025239">
    <property type="entry name" value="DUF4187"/>
</dbReference>
<dbReference type="PANTHER" id="PTHR21032:SF0">
    <property type="entry name" value="G PATCH DOMAIN-CONTAINING PROTEIN 11"/>
    <property type="match status" value="1"/>
</dbReference>